<feature type="transmembrane region" description="Helical" evidence="8">
    <location>
        <begin position="375"/>
        <end position="408"/>
    </location>
</feature>
<gene>
    <name evidence="10" type="ORF">DSM3645_00310</name>
</gene>
<feature type="binding site" evidence="6">
    <location>
        <position position="91"/>
    </location>
    <ligand>
        <name>ATP</name>
        <dbReference type="ChEBI" id="CHEBI:30616"/>
    </ligand>
</feature>
<evidence type="ECO:0000256" key="6">
    <source>
        <dbReference type="PROSITE-ProRule" id="PRU10141"/>
    </source>
</evidence>
<accession>A3ZME1</accession>
<keyword evidence="1 10" id="KW-0723">Serine/threonine-protein kinase</keyword>
<dbReference type="PROSITE" id="PS00107">
    <property type="entry name" value="PROTEIN_KINASE_ATP"/>
    <property type="match status" value="1"/>
</dbReference>
<evidence type="ECO:0000256" key="4">
    <source>
        <dbReference type="ARBA" id="ARBA00022777"/>
    </source>
</evidence>
<dbReference type="EMBL" id="AANZ01000002">
    <property type="protein sequence ID" value="EAQ82110.1"/>
    <property type="molecule type" value="Genomic_DNA"/>
</dbReference>
<dbReference type="STRING" id="314230.DSM3645_00310"/>
<dbReference type="InterPro" id="IPR011009">
    <property type="entry name" value="Kinase-like_dom_sf"/>
</dbReference>
<protein>
    <submittedName>
        <fullName evidence="10">Serine/threonine protein kinase</fullName>
    </submittedName>
</protein>
<evidence type="ECO:0000256" key="8">
    <source>
        <dbReference type="SAM" id="Phobius"/>
    </source>
</evidence>
<keyword evidence="4 10" id="KW-0418">Kinase</keyword>
<dbReference type="SMART" id="SM00220">
    <property type="entry name" value="S_TKc"/>
    <property type="match status" value="1"/>
</dbReference>
<dbReference type="GO" id="GO:0005524">
    <property type="term" value="F:ATP binding"/>
    <property type="evidence" value="ECO:0007669"/>
    <property type="project" value="UniProtKB-UniRule"/>
</dbReference>
<dbReference type="Pfam" id="PF00069">
    <property type="entry name" value="Pkinase"/>
    <property type="match status" value="1"/>
</dbReference>
<dbReference type="Gene3D" id="1.10.510.10">
    <property type="entry name" value="Transferase(Phosphotransferase) domain 1"/>
    <property type="match status" value="1"/>
</dbReference>
<keyword evidence="3 6" id="KW-0547">Nucleotide-binding</keyword>
<evidence type="ECO:0000313" key="10">
    <source>
        <dbReference type="EMBL" id="EAQ82110.1"/>
    </source>
</evidence>
<feature type="transmembrane region" description="Helical" evidence="8">
    <location>
        <begin position="508"/>
        <end position="526"/>
    </location>
</feature>
<keyword evidence="8" id="KW-0472">Membrane</keyword>
<evidence type="ECO:0000259" key="9">
    <source>
        <dbReference type="PROSITE" id="PS50011"/>
    </source>
</evidence>
<organism evidence="10 11">
    <name type="scientific">Blastopirellula marina DSM 3645</name>
    <dbReference type="NCBI Taxonomy" id="314230"/>
    <lineage>
        <taxon>Bacteria</taxon>
        <taxon>Pseudomonadati</taxon>
        <taxon>Planctomycetota</taxon>
        <taxon>Planctomycetia</taxon>
        <taxon>Pirellulales</taxon>
        <taxon>Pirellulaceae</taxon>
        <taxon>Blastopirellula</taxon>
    </lineage>
</organism>
<dbReference type="SUPFAM" id="SSF56112">
    <property type="entry name" value="Protein kinase-like (PK-like)"/>
    <property type="match status" value="1"/>
</dbReference>
<dbReference type="Proteomes" id="UP000004358">
    <property type="component" value="Unassembled WGS sequence"/>
</dbReference>
<dbReference type="AlphaFoldDB" id="A3ZME1"/>
<evidence type="ECO:0000256" key="5">
    <source>
        <dbReference type="ARBA" id="ARBA00022840"/>
    </source>
</evidence>
<keyword evidence="8" id="KW-0812">Transmembrane</keyword>
<comment type="caution">
    <text evidence="10">The sequence shown here is derived from an EMBL/GenBank/DDBJ whole genome shotgun (WGS) entry which is preliminary data.</text>
</comment>
<feature type="region of interest" description="Disordered" evidence="7">
    <location>
        <begin position="326"/>
        <end position="345"/>
    </location>
</feature>
<dbReference type="InterPro" id="IPR030616">
    <property type="entry name" value="Aur-like"/>
</dbReference>
<dbReference type="InterPro" id="IPR000719">
    <property type="entry name" value="Prot_kinase_dom"/>
</dbReference>
<feature type="region of interest" description="Disordered" evidence="7">
    <location>
        <begin position="1"/>
        <end position="54"/>
    </location>
</feature>
<dbReference type="GO" id="GO:0004674">
    <property type="term" value="F:protein serine/threonine kinase activity"/>
    <property type="evidence" value="ECO:0007669"/>
    <property type="project" value="UniProtKB-KW"/>
</dbReference>
<keyword evidence="2" id="KW-0808">Transferase</keyword>
<sequence length="690" mass="76114">MLGNVSDGQIAGKHSMRDQAATLEPEEEKQPKMQQQPPQAEHRPRGGTMKFTYASGSKPLDGFTIKRGVGSGGFGEVFYALSDAGKEVALKHIQRNLDIEMRGVTHCLNLKHPHLVALFDIRYDDAGEGWVVMEYVRGENLKEILDRRPNGLPPEEAIRWFRPIAAAVGYLHDHGIVHRDLKPGNIFNDAGTIKIGDYGLSKFISVSRRSGQTESVGTFHYMAPEIGKGVYGKEIDIYALGILLHEILTGRVPFEGESSQEIIMKHLTAEPELRGVPEPFRTTIAQALHKDPTKRTSTVEEMLANLGVSKNESVVASLHDNVTIQNHAPGHAENPPSQSIGAADDRDPIHRAMTGAVQSVSHWWNNDNISLFPKVLVLAACSIALITNLGWLAPLGFLAAAAYMAYLLGRTIYLHMSDAPSKTPITEYSPYHPVVMTRKERARQSRKQKRTRRERERAALAAIPLDLRMKSLIGSFLISAISAAVISLLALVLGGVSIEAPLATWAPLFGWLTIMTICASWSVLLLGKLWEPSSGDPWLRRFAMVGVGLLLGMIGYTAGNTLLLEMPISAAGIETSSGWHENLNLRGWFQSVHQSPSASTFAIVFAAQFGLLRWWKQADPLRKTRLSLWTIGFTVLTSAVVNYFCPFIQPWGMILVGATSLVVQISAPWYSLRERDELRQSQQINAETSA</sequence>
<proteinExistence type="predicted"/>
<feature type="transmembrane region" description="Helical" evidence="8">
    <location>
        <begin position="626"/>
        <end position="644"/>
    </location>
</feature>
<dbReference type="CDD" id="cd14014">
    <property type="entry name" value="STKc_PknB_like"/>
    <property type="match status" value="1"/>
</dbReference>
<evidence type="ECO:0000256" key="3">
    <source>
        <dbReference type="ARBA" id="ARBA00022741"/>
    </source>
</evidence>
<evidence type="ECO:0000256" key="7">
    <source>
        <dbReference type="SAM" id="MobiDB-lite"/>
    </source>
</evidence>
<feature type="domain" description="Protein kinase" evidence="9">
    <location>
        <begin position="63"/>
        <end position="308"/>
    </location>
</feature>
<keyword evidence="5 6" id="KW-0067">ATP-binding</keyword>
<dbReference type="HOGENOM" id="CLU_404317_0_0_0"/>
<feature type="transmembrane region" description="Helical" evidence="8">
    <location>
        <begin position="472"/>
        <end position="496"/>
    </location>
</feature>
<evidence type="ECO:0000256" key="2">
    <source>
        <dbReference type="ARBA" id="ARBA00022679"/>
    </source>
</evidence>
<keyword evidence="8" id="KW-1133">Transmembrane helix</keyword>
<feature type="transmembrane region" description="Helical" evidence="8">
    <location>
        <begin position="650"/>
        <end position="672"/>
    </location>
</feature>
<dbReference type="InterPro" id="IPR017441">
    <property type="entry name" value="Protein_kinase_ATP_BS"/>
</dbReference>
<reference evidence="10 11" key="1">
    <citation type="submission" date="2006-02" db="EMBL/GenBank/DDBJ databases">
        <authorList>
            <person name="Amann R."/>
            <person name="Ferriera S."/>
            <person name="Johnson J."/>
            <person name="Kravitz S."/>
            <person name="Halpern A."/>
            <person name="Remington K."/>
            <person name="Beeson K."/>
            <person name="Tran B."/>
            <person name="Rogers Y.-H."/>
            <person name="Friedman R."/>
            <person name="Venter J.C."/>
        </authorList>
    </citation>
    <scope>NUCLEOTIDE SEQUENCE [LARGE SCALE GENOMIC DNA]</scope>
    <source>
        <strain evidence="10 11">DSM 3645</strain>
    </source>
</reference>
<feature type="transmembrane region" description="Helical" evidence="8">
    <location>
        <begin position="538"/>
        <end position="558"/>
    </location>
</feature>
<evidence type="ECO:0000313" key="11">
    <source>
        <dbReference type="Proteomes" id="UP000004358"/>
    </source>
</evidence>
<feature type="transmembrane region" description="Helical" evidence="8">
    <location>
        <begin position="597"/>
        <end position="614"/>
    </location>
</feature>
<name>A3ZME1_9BACT</name>
<dbReference type="PROSITE" id="PS50011">
    <property type="entry name" value="PROTEIN_KINASE_DOM"/>
    <property type="match status" value="1"/>
</dbReference>
<evidence type="ECO:0000256" key="1">
    <source>
        <dbReference type="ARBA" id="ARBA00022527"/>
    </source>
</evidence>
<dbReference type="PANTHER" id="PTHR24350">
    <property type="entry name" value="SERINE/THREONINE-PROTEIN KINASE IAL-RELATED"/>
    <property type="match status" value="1"/>
</dbReference>